<gene>
    <name evidence="2" type="ORF">N8I77_006656</name>
</gene>
<organism evidence="2 3">
    <name type="scientific">Phomopsis amygdali</name>
    <name type="common">Fusicoccum amygdali</name>
    <dbReference type="NCBI Taxonomy" id="1214568"/>
    <lineage>
        <taxon>Eukaryota</taxon>
        <taxon>Fungi</taxon>
        <taxon>Dikarya</taxon>
        <taxon>Ascomycota</taxon>
        <taxon>Pezizomycotina</taxon>
        <taxon>Sordariomycetes</taxon>
        <taxon>Sordariomycetidae</taxon>
        <taxon>Diaporthales</taxon>
        <taxon>Diaporthaceae</taxon>
        <taxon>Diaporthe</taxon>
    </lineage>
</organism>
<proteinExistence type="predicted"/>
<protein>
    <submittedName>
        <fullName evidence="2">Uncharacterized protein</fullName>
    </submittedName>
</protein>
<dbReference type="AlphaFoldDB" id="A0AAD9W4S1"/>
<accession>A0AAD9W4S1</accession>
<comment type="caution">
    <text evidence="2">The sequence shown here is derived from an EMBL/GenBank/DDBJ whole genome shotgun (WGS) entry which is preliminary data.</text>
</comment>
<reference evidence="2" key="1">
    <citation type="submission" date="2023-06" db="EMBL/GenBank/DDBJ databases">
        <authorList>
            <person name="Noh H."/>
        </authorList>
    </citation>
    <scope>NUCLEOTIDE SEQUENCE</scope>
    <source>
        <strain evidence="2">DUCC20226</strain>
    </source>
</reference>
<dbReference type="Proteomes" id="UP001265746">
    <property type="component" value="Unassembled WGS sequence"/>
</dbReference>
<feature type="region of interest" description="Disordered" evidence="1">
    <location>
        <begin position="512"/>
        <end position="607"/>
    </location>
</feature>
<feature type="region of interest" description="Disordered" evidence="1">
    <location>
        <begin position="1"/>
        <end position="121"/>
    </location>
</feature>
<sequence>MPSLSSSPSEDRQREDTDAALATNHGIDQTSPMLRQDGATAAVAPSQREMRAIRRSMGIPVTSLSSPNSEVQSHGSYPSKKKRMDSDSEFDEQNQISSIDPDSSLEDEEVETNRHPVNAQSNIVSRASVTLSRNMISLQDSKFDADRTDLRLWHELRYVRTMWSREEDEQLRKDCLVITDGCDVPTTSNAMLWTACFDRYGVPLSDIFTYGLRPHPENLRLPRKKLLSPQFCDNLTTVLVHPIFRGNAILLRYMLQFIVWMRVGVHVPPMGTMPDLNDADLNDVDLLAETLLLEEDTPQERVLVHADSYLFISQKRGARFHPDIVMLEDLLHVNFVKEGYEATAPRDNIPNSRFLFFLQLWDVQFLLRILEGISFGTSYLPVERYKSIWLSDTRRIQKYVGNKLDSLVQQWFLNDERNYRIRQKLKDQDTEQRLYDIPEEDFNPTYARSQYVTSTIRAVLEGDFLKALCTPPPPSPESPWDAEEGEAPGLDAVQLQTVQSRLLRDVPVESIEEDDADIDAENNIGTANTNGDGQQVSLFNKGGFDGGASSNGNNQAKPARETSYASIQSIRSSEEEFEAANDHEDSPCSPSQGVYARRYMAPSDCNK</sequence>
<name>A0AAD9W4S1_PHOAM</name>
<feature type="compositionally biased region" description="Polar residues" evidence="1">
    <location>
        <begin position="525"/>
        <end position="538"/>
    </location>
</feature>
<evidence type="ECO:0000313" key="3">
    <source>
        <dbReference type="Proteomes" id="UP001265746"/>
    </source>
</evidence>
<evidence type="ECO:0000256" key="1">
    <source>
        <dbReference type="SAM" id="MobiDB-lite"/>
    </source>
</evidence>
<keyword evidence="3" id="KW-1185">Reference proteome</keyword>
<dbReference type="EMBL" id="JAUJFL010000003">
    <property type="protein sequence ID" value="KAK2608019.1"/>
    <property type="molecule type" value="Genomic_DNA"/>
</dbReference>
<feature type="compositionally biased region" description="Polar residues" evidence="1">
    <location>
        <begin position="62"/>
        <end position="76"/>
    </location>
</feature>
<evidence type="ECO:0000313" key="2">
    <source>
        <dbReference type="EMBL" id="KAK2608019.1"/>
    </source>
</evidence>